<dbReference type="Proteomes" id="UP001497623">
    <property type="component" value="Unassembled WGS sequence"/>
</dbReference>
<evidence type="ECO:0000313" key="11">
    <source>
        <dbReference type="Proteomes" id="UP001497623"/>
    </source>
</evidence>
<dbReference type="GO" id="GO:0015271">
    <property type="term" value="F:outward rectifier potassium channel activity"/>
    <property type="evidence" value="ECO:0007669"/>
    <property type="project" value="TreeGrafter"/>
</dbReference>
<protein>
    <recommendedName>
        <fullName evidence="9">Potassium channel domain-containing protein</fullName>
    </recommendedName>
</protein>
<keyword evidence="5" id="KW-0406">Ion transport</keyword>
<dbReference type="GO" id="GO:0030322">
    <property type="term" value="P:stabilization of membrane potential"/>
    <property type="evidence" value="ECO:0007669"/>
    <property type="project" value="TreeGrafter"/>
</dbReference>
<evidence type="ECO:0000259" key="9">
    <source>
        <dbReference type="Pfam" id="PF07885"/>
    </source>
</evidence>
<keyword evidence="4 8" id="KW-1133">Transmembrane helix</keyword>
<feature type="domain" description="Potassium channel" evidence="9">
    <location>
        <begin position="1"/>
        <end position="39"/>
    </location>
</feature>
<dbReference type="PANTHER" id="PTHR11003:SF338">
    <property type="entry name" value="PROTEIN CBG03693"/>
    <property type="match status" value="1"/>
</dbReference>
<feature type="non-terminal residue" evidence="10">
    <location>
        <position position="1"/>
    </location>
</feature>
<feature type="domain" description="Potassium channel" evidence="9">
    <location>
        <begin position="67"/>
        <end position="155"/>
    </location>
</feature>
<evidence type="ECO:0000256" key="2">
    <source>
        <dbReference type="ARBA" id="ARBA00022448"/>
    </source>
</evidence>
<dbReference type="EMBL" id="CAXKWB010014083">
    <property type="protein sequence ID" value="CAL4109642.1"/>
    <property type="molecule type" value="Genomic_DNA"/>
</dbReference>
<organism evidence="10 11">
    <name type="scientific">Meganyctiphanes norvegica</name>
    <name type="common">Northern krill</name>
    <name type="synonym">Thysanopoda norvegica</name>
    <dbReference type="NCBI Taxonomy" id="48144"/>
    <lineage>
        <taxon>Eukaryota</taxon>
        <taxon>Metazoa</taxon>
        <taxon>Ecdysozoa</taxon>
        <taxon>Arthropoda</taxon>
        <taxon>Crustacea</taxon>
        <taxon>Multicrustacea</taxon>
        <taxon>Malacostraca</taxon>
        <taxon>Eumalacostraca</taxon>
        <taxon>Eucarida</taxon>
        <taxon>Euphausiacea</taxon>
        <taxon>Euphausiidae</taxon>
        <taxon>Meganyctiphanes</taxon>
    </lineage>
</organism>
<sequence>GYGHIYPSTRWGKLFCVLYCMVGVPLTCILLAKSTEMLSNKMNSVYTNALKRHKRQRKLLLYGITWIYLSFGFIVFMFIPSCALVYLEDWTYEDSLYFTFITLTTIGFGDMYAGYSLVDTEWEHWQDLYKMCLIFWIMISLGYWFLLLNFLTKALKSKVTRKLRRTFTPKGITEQAEFFRGLVKK</sequence>
<name>A0AAV2R566_MEGNR</name>
<comment type="subcellular location">
    <subcellularLocation>
        <location evidence="1">Membrane</location>
        <topology evidence="1">Multi-pass membrane protein</topology>
    </subcellularLocation>
</comment>
<feature type="transmembrane region" description="Helical" evidence="8">
    <location>
        <begin position="59"/>
        <end position="87"/>
    </location>
</feature>
<keyword evidence="2" id="KW-0813">Transport</keyword>
<dbReference type="Pfam" id="PF07885">
    <property type="entry name" value="Ion_trans_2"/>
    <property type="match status" value="2"/>
</dbReference>
<evidence type="ECO:0000313" key="10">
    <source>
        <dbReference type="EMBL" id="CAL4109642.1"/>
    </source>
</evidence>
<evidence type="ECO:0000256" key="8">
    <source>
        <dbReference type="SAM" id="Phobius"/>
    </source>
</evidence>
<dbReference type="InterPro" id="IPR013099">
    <property type="entry name" value="K_chnl_dom"/>
</dbReference>
<evidence type="ECO:0000256" key="3">
    <source>
        <dbReference type="ARBA" id="ARBA00022692"/>
    </source>
</evidence>
<dbReference type="GO" id="GO:0022841">
    <property type="term" value="F:potassium ion leak channel activity"/>
    <property type="evidence" value="ECO:0007669"/>
    <property type="project" value="TreeGrafter"/>
</dbReference>
<feature type="non-terminal residue" evidence="10">
    <location>
        <position position="185"/>
    </location>
</feature>
<dbReference type="GO" id="GO:0005886">
    <property type="term" value="C:plasma membrane"/>
    <property type="evidence" value="ECO:0007669"/>
    <property type="project" value="TreeGrafter"/>
</dbReference>
<evidence type="ECO:0000256" key="6">
    <source>
        <dbReference type="ARBA" id="ARBA00023136"/>
    </source>
</evidence>
<gene>
    <name evidence="10" type="ORF">MNOR_LOCUS19159</name>
</gene>
<feature type="transmembrane region" description="Helical" evidence="8">
    <location>
        <begin position="133"/>
        <end position="155"/>
    </location>
</feature>
<proteinExistence type="predicted"/>
<accession>A0AAV2R566</accession>
<comment type="caution">
    <text evidence="10">The sequence shown here is derived from an EMBL/GenBank/DDBJ whole genome shotgun (WGS) entry which is preliminary data.</text>
</comment>
<dbReference type="AlphaFoldDB" id="A0AAV2R566"/>
<evidence type="ECO:0000256" key="4">
    <source>
        <dbReference type="ARBA" id="ARBA00022989"/>
    </source>
</evidence>
<evidence type="ECO:0000256" key="1">
    <source>
        <dbReference type="ARBA" id="ARBA00004141"/>
    </source>
</evidence>
<keyword evidence="3 8" id="KW-0812">Transmembrane</keyword>
<evidence type="ECO:0000256" key="7">
    <source>
        <dbReference type="ARBA" id="ARBA00023303"/>
    </source>
</evidence>
<keyword evidence="6 8" id="KW-0472">Membrane</keyword>
<keyword evidence="7" id="KW-0407">Ion channel</keyword>
<dbReference type="PANTHER" id="PTHR11003">
    <property type="entry name" value="POTASSIUM CHANNEL, SUBFAMILY K"/>
    <property type="match status" value="1"/>
</dbReference>
<evidence type="ECO:0000256" key="5">
    <source>
        <dbReference type="ARBA" id="ARBA00023065"/>
    </source>
</evidence>
<feature type="transmembrane region" description="Helical" evidence="8">
    <location>
        <begin position="12"/>
        <end position="32"/>
    </location>
</feature>
<dbReference type="Gene3D" id="1.10.287.70">
    <property type="match status" value="1"/>
</dbReference>
<dbReference type="InterPro" id="IPR003280">
    <property type="entry name" value="2pore_dom_K_chnl"/>
</dbReference>
<dbReference type="SUPFAM" id="SSF81324">
    <property type="entry name" value="Voltage-gated potassium channels"/>
    <property type="match status" value="1"/>
</dbReference>
<reference evidence="10 11" key="1">
    <citation type="submission" date="2024-05" db="EMBL/GenBank/DDBJ databases">
        <authorList>
            <person name="Wallberg A."/>
        </authorList>
    </citation>
    <scope>NUCLEOTIDE SEQUENCE [LARGE SCALE GENOMIC DNA]</scope>
</reference>
<keyword evidence="11" id="KW-1185">Reference proteome</keyword>